<reference evidence="2 3" key="1">
    <citation type="journal article" date="2018" name="Nat. Ecol. Evol.">
        <title>Pezizomycetes genomes reveal the molecular basis of ectomycorrhizal truffle lifestyle.</title>
        <authorList>
            <person name="Murat C."/>
            <person name="Payen T."/>
            <person name="Noel B."/>
            <person name="Kuo A."/>
            <person name="Morin E."/>
            <person name="Chen J."/>
            <person name="Kohler A."/>
            <person name="Krizsan K."/>
            <person name="Balestrini R."/>
            <person name="Da Silva C."/>
            <person name="Montanini B."/>
            <person name="Hainaut M."/>
            <person name="Levati E."/>
            <person name="Barry K.W."/>
            <person name="Belfiori B."/>
            <person name="Cichocki N."/>
            <person name="Clum A."/>
            <person name="Dockter R.B."/>
            <person name="Fauchery L."/>
            <person name="Guy J."/>
            <person name="Iotti M."/>
            <person name="Le Tacon F."/>
            <person name="Lindquist E.A."/>
            <person name="Lipzen A."/>
            <person name="Malagnac F."/>
            <person name="Mello A."/>
            <person name="Molinier V."/>
            <person name="Miyauchi S."/>
            <person name="Poulain J."/>
            <person name="Riccioni C."/>
            <person name="Rubini A."/>
            <person name="Sitrit Y."/>
            <person name="Splivallo R."/>
            <person name="Traeger S."/>
            <person name="Wang M."/>
            <person name="Zifcakova L."/>
            <person name="Wipf D."/>
            <person name="Zambonelli A."/>
            <person name="Paolocci F."/>
            <person name="Nowrousian M."/>
            <person name="Ottonello S."/>
            <person name="Baldrian P."/>
            <person name="Spatafora J.W."/>
            <person name="Henrissat B."/>
            <person name="Nagy L.G."/>
            <person name="Aury J.M."/>
            <person name="Wincker P."/>
            <person name="Grigoriev I.V."/>
            <person name="Bonfante P."/>
            <person name="Martin F.M."/>
        </authorList>
    </citation>
    <scope>NUCLEOTIDE SEQUENCE [LARGE SCALE GENOMIC DNA]</scope>
    <source>
        <strain evidence="2 3">RN42</strain>
    </source>
</reference>
<keyword evidence="3" id="KW-1185">Reference proteome</keyword>
<dbReference type="AlphaFoldDB" id="A0A3N4H7C3"/>
<accession>A0A3N4H7C3</accession>
<evidence type="ECO:0000313" key="1">
    <source>
        <dbReference type="EMBL" id="RPA70769.1"/>
    </source>
</evidence>
<dbReference type="OrthoDB" id="5322288at2759"/>
<feature type="non-terminal residue" evidence="2">
    <location>
        <position position="159"/>
    </location>
</feature>
<dbReference type="EMBL" id="ML120078">
    <property type="protein sequence ID" value="RPA70775.1"/>
    <property type="molecule type" value="Genomic_DNA"/>
</dbReference>
<sequence length="159" mass="18092">MPESWYSQDDDTVRVVGPSYTSNWWKEEQSRLDAKYRDDPGHFLIVIIAASDATQLINLIGDQELNPVNFTLGNFDPDIRSCPTRAAWRSIGILPQNLKYSDLFVRPIRKLYQDGIKVVCPDGRVRFGHPILSGWIADYMETLKIFGNAMNSCPVCQIP</sequence>
<gene>
    <name evidence="2" type="ORF">BJ508DRAFT_219011</name>
    <name evidence="1" type="ORF">BJ508DRAFT_219024</name>
</gene>
<protein>
    <submittedName>
        <fullName evidence="2">Uncharacterized protein</fullName>
    </submittedName>
</protein>
<evidence type="ECO:0000313" key="3">
    <source>
        <dbReference type="Proteomes" id="UP000275078"/>
    </source>
</evidence>
<organism evidence="2 3">
    <name type="scientific">Ascobolus immersus RN42</name>
    <dbReference type="NCBI Taxonomy" id="1160509"/>
    <lineage>
        <taxon>Eukaryota</taxon>
        <taxon>Fungi</taxon>
        <taxon>Dikarya</taxon>
        <taxon>Ascomycota</taxon>
        <taxon>Pezizomycotina</taxon>
        <taxon>Pezizomycetes</taxon>
        <taxon>Pezizales</taxon>
        <taxon>Ascobolaceae</taxon>
        <taxon>Ascobolus</taxon>
    </lineage>
</organism>
<proteinExistence type="predicted"/>
<dbReference type="STRING" id="1160509.A0A3N4H7C3"/>
<dbReference type="InterPro" id="IPR041078">
    <property type="entry name" value="Plavaka"/>
</dbReference>
<name>A0A3N4H7C3_ASCIM</name>
<dbReference type="Proteomes" id="UP000275078">
    <property type="component" value="Unassembled WGS sequence"/>
</dbReference>
<evidence type="ECO:0000313" key="2">
    <source>
        <dbReference type="EMBL" id="RPA70775.1"/>
    </source>
</evidence>
<dbReference type="EMBL" id="ML120081">
    <property type="protein sequence ID" value="RPA70769.1"/>
    <property type="molecule type" value="Genomic_DNA"/>
</dbReference>
<dbReference type="Pfam" id="PF18759">
    <property type="entry name" value="Plavaka"/>
    <property type="match status" value="1"/>
</dbReference>